<accession>A0A381THR5</accession>
<dbReference type="AlphaFoldDB" id="A0A381THR5"/>
<name>A0A381THR5_9ZZZZ</name>
<evidence type="ECO:0000313" key="1">
    <source>
        <dbReference type="EMBL" id="SVA14317.1"/>
    </source>
</evidence>
<proteinExistence type="predicted"/>
<gene>
    <name evidence="1" type="ORF">METZ01_LOCUS67171</name>
</gene>
<dbReference type="InterPro" id="IPR036249">
    <property type="entry name" value="Thioredoxin-like_sf"/>
</dbReference>
<sequence length="50" mass="5977">MLDQDYTREDFFAKFPNAKTFPQIIINDEHIGGHYELEKWLAFNAPDKNF</sequence>
<protein>
    <recommendedName>
        <fullName evidence="2">Glutaredoxin domain-containing protein</fullName>
    </recommendedName>
</protein>
<reference evidence="1" key="1">
    <citation type="submission" date="2018-05" db="EMBL/GenBank/DDBJ databases">
        <authorList>
            <person name="Lanie J.A."/>
            <person name="Ng W.-L."/>
            <person name="Kazmierczak K.M."/>
            <person name="Andrzejewski T.M."/>
            <person name="Davidsen T.M."/>
            <person name="Wayne K.J."/>
            <person name="Tettelin H."/>
            <person name="Glass J.I."/>
            <person name="Rusch D."/>
            <person name="Podicherti R."/>
            <person name="Tsui H.-C.T."/>
            <person name="Winkler M.E."/>
        </authorList>
    </citation>
    <scope>NUCLEOTIDE SEQUENCE</scope>
</reference>
<organism evidence="1">
    <name type="scientific">marine metagenome</name>
    <dbReference type="NCBI Taxonomy" id="408172"/>
    <lineage>
        <taxon>unclassified sequences</taxon>
        <taxon>metagenomes</taxon>
        <taxon>ecological metagenomes</taxon>
    </lineage>
</organism>
<dbReference type="SUPFAM" id="SSF52833">
    <property type="entry name" value="Thioredoxin-like"/>
    <property type="match status" value="1"/>
</dbReference>
<evidence type="ECO:0008006" key="2">
    <source>
        <dbReference type="Google" id="ProtNLM"/>
    </source>
</evidence>
<dbReference type="EMBL" id="UINC01004436">
    <property type="protein sequence ID" value="SVA14317.1"/>
    <property type="molecule type" value="Genomic_DNA"/>
</dbReference>
<dbReference type="Gene3D" id="3.40.30.10">
    <property type="entry name" value="Glutaredoxin"/>
    <property type="match status" value="1"/>
</dbReference>